<keyword evidence="1" id="KW-0472">Membrane</keyword>
<sequence>MLGRFLFENFQKILTSIVGFLWLILWLSHEPLSTKLLGLVGALVLAGLIGWYGAAFKAWYRRRRRML</sequence>
<proteinExistence type="predicted"/>
<name>A0ABT5JN82_9SPHN</name>
<evidence type="ECO:0000256" key="1">
    <source>
        <dbReference type="SAM" id="Phobius"/>
    </source>
</evidence>
<reference evidence="2 3" key="1">
    <citation type="submission" date="2022-10" db="EMBL/GenBank/DDBJ databases">
        <title>Erythrobacter sp. sf7 Genome sequencing.</title>
        <authorList>
            <person name="Park S."/>
        </authorList>
    </citation>
    <scope>NUCLEOTIDE SEQUENCE [LARGE SCALE GENOMIC DNA]</scope>
    <source>
        <strain evidence="3">sf7</strain>
    </source>
</reference>
<dbReference type="Proteomes" id="UP001216558">
    <property type="component" value="Unassembled WGS sequence"/>
</dbReference>
<feature type="transmembrane region" description="Helical" evidence="1">
    <location>
        <begin position="35"/>
        <end position="60"/>
    </location>
</feature>
<keyword evidence="3" id="KW-1185">Reference proteome</keyword>
<keyword evidence="1" id="KW-0812">Transmembrane</keyword>
<accession>A0ABT5JN82</accession>
<organism evidence="2 3">
    <name type="scientific">Erythrobacter fulvus</name>
    <dbReference type="NCBI Taxonomy" id="2987523"/>
    <lineage>
        <taxon>Bacteria</taxon>
        <taxon>Pseudomonadati</taxon>
        <taxon>Pseudomonadota</taxon>
        <taxon>Alphaproteobacteria</taxon>
        <taxon>Sphingomonadales</taxon>
        <taxon>Erythrobacteraceae</taxon>
        <taxon>Erythrobacter/Porphyrobacter group</taxon>
        <taxon>Erythrobacter</taxon>
    </lineage>
</organism>
<gene>
    <name evidence="2" type="ORF">OIK40_00260</name>
</gene>
<evidence type="ECO:0000313" key="2">
    <source>
        <dbReference type="EMBL" id="MDC8753072.1"/>
    </source>
</evidence>
<keyword evidence="1" id="KW-1133">Transmembrane helix</keyword>
<comment type="caution">
    <text evidence="2">The sequence shown here is derived from an EMBL/GenBank/DDBJ whole genome shotgun (WGS) entry which is preliminary data.</text>
</comment>
<evidence type="ECO:0000313" key="3">
    <source>
        <dbReference type="Proteomes" id="UP001216558"/>
    </source>
</evidence>
<dbReference type="RefSeq" id="WP_273675234.1">
    <property type="nucleotide sequence ID" value="NZ_JAQQXQ010000001.1"/>
</dbReference>
<protein>
    <submittedName>
        <fullName evidence="2">Uncharacterized protein</fullName>
    </submittedName>
</protein>
<feature type="transmembrane region" description="Helical" evidence="1">
    <location>
        <begin position="12"/>
        <end position="29"/>
    </location>
</feature>
<dbReference type="EMBL" id="JAQQXQ010000001">
    <property type="protein sequence ID" value="MDC8753072.1"/>
    <property type="molecule type" value="Genomic_DNA"/>
</dbReference>